<feature type="region of interest" description="Disordered" evidence="1">
    <location>
        <begin position="38"/>
        <end position="87"/>
    </location>
</feature>
<sequence length="218" mass="25455">MTTFLATSEDWEIWNHAFVMRATLIDIWDEHLNPLGLRRPMPTKRDLRNYPRKKRSNAERASREAVAASSGTVGRPTPAGGEDEEAGVQQLANAQFQEEEDTGPPPMVVRISDLTDDGRTEFQFDYMRWRDRSRKFDALRESIIELRKWTFEHVANRFRLTCCEPDASLATWYILLQEAADNGRRVEPHRRGRRGGSKRRRRRNGLLNSKRRPFDGRE</sequence>
<keyword evidence="3" id="KW-1185">Reference proteome</keyword>
<protein>
    <submittedName>
        <fullName evidence="2">Uncharacterized protein</fullName>
    </submittedName>
</protein>
<reference evidence="2" key="1">
    <citation type="journal article" date="2023" name="Mol. Phylogenet. Evol.">
        <title>Genome-scale phylogeny and comparative genomics of the fungal order Sordariales.</title>
        <authorList>
            <person name="Hensen N."/>
            <person name="Bonometti L."/>
            <person name="Westerberg I."/>
            <person name="Brannstrom I.O."/>
            <person name="Guillou S."/>
            <person name="Cros-Aarteil S."/>
            <person name="Calhoun S."/>
            <person name="Haridas S."/>
            <person name="Kuo A."/>
            <person name="Mondo S."/>
            <person name="Pangilinan J."/>
            <person name="Riley R."/>
            <person name="LaButti K."/>
            <person name="Andreopoulos B."/>
            <person name="Lipzen A."/>
            <person name="Chen C."/>
            <person name="Yan M."/>
            <person name="Daum C."/>
            <person name="Ng V."/>
            <person name="Clum A."/>
            <person name="Steindorff A."/>
            <person name="Ohm R.A."/>
            <person name="Martin F."/>
            <person name="Silar P."/>
            <person name="Natvig D.O."/>
            <person name="Lalanne C."/>
            <person name="Gautier V."/>
            <person name="Ament-Velasquez S.L."/>
            <person name="Kruys A."/>
            <person name="Hutchinson M.I."/>
            <person name="Powell A.J."/>
            <person name="Barry K."/>
            <person name="Miller A.N."/>
            <person name="Grigoriev I.V."/>
            <person name="Debuchy R."/>
            <person name="Gladieux P."/>
            <person name="Hiltunen Thoren M."/>
            <person name="Johannesson H."/>
        </authorList>
    </citation>
    <scope>NUCLEOTIDE SEQUENCE</scope>
    <source>
        <strain evidence="2">CBS 757.83</strain>
    </source>
</reference>
<evidence type="ECO:0000313" key="3">
    <source>
        <dbReference type="Proteomes" id="UP001305647"/>
    </source>
</evidence>
<organism evidence="2 3">
    <name type="scientific">Parathielavia hyrcaniae</name>
    <dbReference type="NCBI Taxonomy" id="113614"/>
    <lineage>
        <taxon>Eukaryota</taxon>
        <taxon>Fungi</taxon>
        <taxon>Dikarya</taxon>
        <taxon>Ascomycota</taxon>
        <taxon>Pezizomycotina</taxon>
        <taxon>Sordariomycetes</taxon>
        <taxon>Sordariomycetidae</taxon>
        <taxon>Sordariales</taxon>
        <taxon>Chaetomiaceae</taxon>
        <taxon>Parathielavia</taxon>
    </lineage>
</organism>
<dbReference type="Proteomes" id="UP001305647">
    <property type="component" value="Unassembled WGS sequence"/>
</dbReference>
<feature type="compositionally biased region" description="Basic residues" evidence="1">
    <location>
        <begin position="187"/>
        <end position="204"/>
    </location>
</feature>
<dbReference type="EMBL" id="MU863632">
    <property type="protein sequence ID" value="KAK4102140.1"/>
    <property type="molecule type" value="Genomic_DNA"/>
</dbReference>
<proteinExistence type="predicted"/>
<gene>
    <name evidence="2" type="ORF">N658DRAFT_495499</name>
</gene>
<feature type="region of interest" description="Disordered" evidence="1">
    <location>
        <begin position="184"/>
        <end position="218"/>
    </location>
</feature>
<dbReference type="AlphaFoldDB" id="A0AAN6Q5G7"/>
<comment type="caution">
    <text evidence="2">The sequence shown here is derived from an EMBL/GenBank/DDBJ whole genome shotgun (WGS) entry which is preliminary data.</text>
</comment>
<name>A0AAN6Q5G7_9PEZI</name>
<accession>A0AAN6Q5G7</accession>
<reference evidence="2" key="2">
    <citation type="submission" date="2023-05" db="EMBL/GenBank/DDBJ databases">
        <authorList>
            <consortium name="Lawrence Berkeley National Laboratory"/>
            <person name="Steindorff A."/>
            <person name="Hensen N."/>
            <person name="Bonometti L."/>
            <person name="Westerberg I."/>
            <person name="Brannstrom I.O."/>
            <person name="Guillou S."/>
            <person name="Cros-Aarteil S."/>
            <person name="Calhoun S."/>
            <person name="Haridas S."/>
            <person name="Kuo A."/>
            <person name="Mondo S."/>
            <person name="Pangilinan J."/>
            <person name="Riley R."/>
            <person name="Labutti K."/>
            <person name="Andreopoulos B."/>
            <person name="Lipzen A."/>
            <person name="Chen C."/>
            <person name="Yanf M."/>
            <person name="Daum C."/>
            <person name="Ng V."/>
            <person name="Clum A."/>
            <person name="Ohm R."/>
            <person name="Martin F."/>
            <person name="Silar P."/>
            <person name="Natvig D."/>
            <person name="Lalanne C."/>
            <person name="Gautier V."/>
            <person name="Ament-Velasquez S.L."/>
            <person name="Kruys A."/>
            <person name="Hutchinson M.I."/>
            <person name="Powell A.J."/>
            <person name="Barry K."/>
            <person name="Miller A.N."/>
            <person name="Grigoriev I.V."/>
            <person name="Debuchy R."/>
            <person name="Gladieux P."/>
            <person name="Thoren M.H."/>
            <person name="Johannesson H."/>
        </authorList>
    </citation>
    <scope>NUCLEOTIDE SEQUENCE</scope>
    <source>
        <strain evidence="2">CBS 757.83</strain>
    </source>
</reference>
<evidence type="ECO:0000256" key="1">
    <source>
        <dbReference type="SAM" id="MobiDB-lite"/>
    </source>
</evidence>
<evidence type="ECO:0000313" key="2">
    <source>
        <dbReference type="EMBL" id="KAK4102140.1"/>
    </source>
</evidence>